<feature type="domain" description="OLD protein-like TOPRIM" evidence="1">
    <location>
        <begin position="5"/>
        <end position="50"/>
    </location>
</feature>
<reference evidence="2 3" key="1">
    <citation type="submission" date="2019-02" db="EMBL/GenBank/DDBJ databases">
        <title>Genomic data mining of an Antarctic deep-sea actinobacterium, Janibacterlimosus P3-3-X1.</title>
        <authorList>
            <person name="Liao L."/>
            <person name="Chen B."/>
        </authorList>
    </citation>
    <scope>NUCLEOTIDE SEQUENCE [LARGE SCALE GENOMIC DNA]</scope>
    <source>
        <strain evidence="2 3">P3-3-X1</strain>
    </source>
</reference>
<dbReference type="KEGG" id="jli:EXU32_02025"/>
<evidence type="ECO:0000313" key="3">
    <source>
        <dbReference type="Proteomes" id="UP000290408"/>
    </source>
</evidence>
<dbReference type="InterPro" id="IPR034139">
    <property type="entry name" value="TOPRIM_OLD"/>
</dbReference>
<keyword evidence="2" id="KW-0255">Endonuclease</keyword>
<dbReference type="EMBL" id="CP036164">
    <property type="protein sequence ID" value="QBF45151.1"/>
    <property type="molecule type" value="Genomic_DNA"/>
</dbReference>
<gene>
    <name evidence="2" type="ORF">EXU32_02025</name>
</gene>
<protein>
    <submittedName>
        <fullName evidence="2">ATP-dependent endonuclease</fullName>
    </submittedName>
</protein>
<dbReference type="AlphaFoldDB" id="A0A4P6MNT2"/>
<dbReference type="STRING" id="1216970.GCA_001570985_01787"/>
<evidence type="ECO:0000313" key="2">
    <source>
        <dbReference type="EMBL" id="QBF45151.1"/>
    </source>
</evidence>
<name>A0A4P6MNT2_9MICO</name>
<proteinExistence type="predicted"/>
<dbReference type="RefSeq" id="WP_130628394.1">
    <property type="nucleotide sequence ID" value="NZ_CP036164.1"/>
</dbReference>
<keyword evidence="2" id="KW-0540">Nuclease</keyword>
<keyword evidence="2" id="KW-0378">Hydrolase</keyword>
<accession>A0A4P6MNT2</accession>
<dbReference type="Proteomes" id="UP000290408">
    <property type="component" value="Chromosome"/>
</dbReference>
<keyword evidence="3" id="KW-1185">Reference proteome</keyword>
<sequence length="188" mass="20057">MSAPRTVVLVEGESDRVALLALADRLGSDVGSHGVEVVAMGGITNIRAFAGRHGPHGLGQRLAGLYDVGEERHVRRGLLAAGLPVDDVIGPAGQGFHACHTDLEDELVRAVGLEGVEAVIEDAGEGRSLRLLAQMPAQQGWAREELVRRFLCSQSGRKVRYARLLVEAMDLRRAPAPMVAVVERVSAT</sequence>
<organism evidence="2 3">
    <name type="scientific">Janibacter limosus</name>
    <dbReference type="NCBI Taxonomy" id="53458"/>
    <lineage>
        <taxon>Bacteria</taxon>
        <taxon>Bacillati</taxon>
        <taxon>Actinomycetota</taxon>
        <taxon>Actinomycetes</taxon>
        <taxon>Micrococcales</taxon>
        <taxon>Intrasporangiaceae</taxon>
        <taxon>Janibacter</taxon>
    </lineage>
</organism>
<dbReference type="Pfam" id="PF20469">
    <property type="entry name" value="OLD-like_TOPRIM"/>
    <property type="match status" value="1"/>
</dbReference>
<dbReference type="OrthoDB" id="9152042at2"/>
<evidence type="ECO:0000259" key="1">
    <source>
        <dbReference type="Pfam" id="PF20469"/>
    </source>
</evidence>
<dbReference type="GO" id="GO:0004519">
    <property type="term" value="F:endonuclease activity"/>
    <property type="evidence" value="ECO:0007669"/>
    <property type="project" value="UniProtKB-KW"/>
</dbReference>